<comment type="similarity">
    <text evidence="1">Belongs to the LutA/YkgE family.</text>
</comment>
<gene>
    <name evidence="1" type="primary">lutA</name>
    <name evidence="3" type="ORF">JOC54_002193</name>
</gene>
<dbReference type="Proteomes" id="UP001179280">
    <property type="component" value="Unassembled WGS sequence"/>
</dbReference>
<proteinExistence type="inferred from homology"/>
<reference evidence="3" key="1">
    <citation type="submission" date="2021-01" db="EMBL/GenBank/DDBJ databases">
        <title>Genomic Encyclopedia of Type Strains, Phase IV (KMG-IV): sequencing the most valuable type-strain genomes for metagenomic binning, comparative biology and taxonomic classification.</title>
        <authorList>
            <person name="Goeker M."/>
        </authorList>
    </citation>
    <scope>NUCLEOTIDE SEQUENCE</scope>
    <source>
        <strain evidence="3">DSM 21943</strain>
    </source>
</reference>
<dbReference type="PANTHER" id="PTHR30296">
    <property type="entry name" value="UNCHARACTERIZED PROTEIN YKGE"/>
    <property type="match status" value="1"/>
</dbReference>
<dbReference type="InterPro" id="IPR022822">
    <property type="entry name" value="LutA"/>
</dbReference>
<comment type="function">
    <text evidence="1">Is involved in L-lactate degradation and allows cells to grow with lactate as the sole carbon source.</text>
</comment>
<keyword evidence="4" id="KW-1185">Reference proteome</keyword>
<dbReference type="RefSeq" id="WP_204466297.1">
    <property type="nucleotide sequence ID" value="NZ_JAFBCV010000006.1"/>
</dbReference>
<dbReference type="Pfam" id="PF02754">
    <property type="entry name" value="CCG"/>
    <property type="match status" value="2"/>
</dbReference>
<comment type="caution">
    <text evidence="3">The sequence shown here is derived from an EMBL/GenBank/DDBJ whole genome shotgun (WGS) entry which is preliminary data.</text>
</comment>
<evidence type="ECO:0000256" key="1">
    <source>
        <dbReference type="HAMAP-Rule" id="MF_02105"/>
    </source>
</evidence>
<protein>
    <recommendedName>
        <fullName evidence="1">Lactate utilization protein A</fullName>
    </recommendedName>
</protein>
<evidence type="ECO:0000259" key="2">
    <source>
        <dbReference type="Pfam" id="PF02754"/>
    </source>
</evidence>
<sequence>MKVSLFVTCLADVFYPGVGQDTVEVLERLGCEVDFPEAQTCCGQPAFNSGYHEDTKKAAKHTIKTFAHSDYVVLPSGSCAAMLHEYEELLHGEPEWQARARELSEKTYEFTQFLVNVLKVEKVGATYQGKATYHTSCHMTRLLKEKEAPFKLLEQVDGLELEPLPNKETCCGFGGTFSVKMPTISEQMVEEKAHNIERTGAEVLIGADCGCLMNIGGRIERNGQKVQVKHIAQILNSKE</sequence>
<dbReference type="PANTHER" id="PTHR30296:SF0">
    <property type="entry name" value="LACTATE UTILIZATION PROTEIN A"/>
    <property type="match status" value="1"/>
</dbReference>
<dbReference type="InterPro" id="IPR004017">
    <property type="entry name" value="Cys_rich_dom"/>
</dbReference>
<feature type="domain" description="Cysteine-rich" evidence="2">
    <location>
        <begin position="132"/>
        <end position="215"/>
    </location>
</feature>
<evidence type="ECO:0000313" key="3">
    <source>
        <dbReference type="EMBL" id="MBM7838923.1"/>
    </source>
</evidence>
<name>A0ABS2STS0_9BACI</name>
<organism evidence="3 4">
    <name type="scientific">Shouchella xiaoxiensis</name>
    <dbReference type="NCBI Taxonomy" id="766895"/>
    <lineage>
        <taxon>Bacteria</taxon>
        <taxon>Bacillati</taxon>
        <taxon>Bacillota</taxon>
        <taxon>Bacilli</taxon>
        <taxon>Bacillales</taxon>
        <taxon>Bacillaceae</taxon>
        <taxon>Shouchella</taxon>
    </lineage>
</organism>
<dbReference type="HAMAP" id="MF_02105">
    <property type="entry name" value="LutA"/>
    <property type="match status" value="1"/>
</dbReference>
<feature type="domain" description="Cysteine-rich" evidence="2">
    <location>
        <begin position="3"/>
        <end position="83"/>
    </location>
</feature>
<dbReference type="EMBL" id="JAFBCV010000006">
    <property type="protein sequence ID" value="MBM7838923.1"/>
    <property type="molecule type" value="Genomic_DNA"/>
</dbReference>
<evidence type="ECO:0000313" key="4">
    <source>
        <dbReference type="Proteomes" id="UP001179280"/>
    </source>
</evidence>
<accession>A0ABS2STS0</accession>